<evidence type="ECO:0000313" key="2">
    <source>
        <dbReference type="EMBL" id="GFM35108.1"/>
    </source>
</evidence>
<gene>
    <name evidence="2" type="ORF">DSM101010T_34730</name>
</gene>
<protein>
    <recommendedName>
        <fullName evidence="1">Cysteine-rich CPCC domain-containing protein</fullName>
    </recommendedName>
</protein>
<comment type="caution">
    <text evidence="2">The sequence shown here is derived from an EMBL/GenBank/DDBJ whole genome shotgun (WGS) entry which is preliminary data.</text>
</comment>
<evidence type="ECO:0000313" key="3">
    <source>
        <dbReference type="Proteomes" id="UP000503840"/>
    </source>
</evidence>
<organism evidence="2 3">
    <name type="scientific">Desulfovibrio subterraneus</name>
    <dbReference type="NCBI Taxonomy" id="2718620"/>
    <lineage>
        <taxon>Bacteria</taxon>
        <taxon>Pseudomonadati</taxon>
        <taxon>Thermodesulfobacteriota</taxon>
        <taxon>Desulfovibrionia</taxon>
        <taxon>Desulfovibrionales</taxon>
        <taxon>Desulfovibrionaceae</taxon>
        <taxon>Desulfovibrio</taxon>
    </lineage>
</organism>
<keyword evidence="3" id="KW-1185">Reference proteome</keyword>
<proteinExistence type="predicted"/>
<dbReference type="Pfam" id="PF14206">
    <property type="entry name" value="Cys_rich_CPCC"/>
    <property type="match status" value="1"/>
</dbReference>
<dbReference type="InterPro" id="IPR025983">
    <property type="entry name" value="Cys_rich_CPCC"/>
</dbReference>
<dbReference type="Proteomes" id="UP000503840">
    <property type="component" value="Unassembled WGS sequence"/>
</dbReference>
<reference evidence="2 3" key="1">
    <citation type="submission" date="2020-05" db="EMBL/GenBank/DDBJ databases">
        <title>Draft genome sequence of Desulfovibrio sp. strain HN2T.</title>
        <authorList>
            <person name="Ueno A."/>
            <person name="Tamazawa S."/>
            <person name="Tamamura S."/>
            <person name="Murakami T."/>
            <person name="Kiyama T."/>
            <person name="Inomata H."/>
            <person name="Amano Y."/>
            <person name="Miyakawa K."/>
            <person name="Tamaki H."/>
            <person name="Naganuma T."/>
            <person name="Kaneko K."/>
        </authorList>
    </citation>
    <scope>NUCLEOTIDE SEQUENCE [LARGE SCALE GENOMIC DNA]</scope>
    <source>
        <strain evidence="2 3">HN2</strain>
    </source>
</reference>
<evidence type="ECO:0000259" key="1">
    <source>
        <dbReference type="Pfam" id="PF14206"/>
    </source>
</evidence>
<accession>A0A7J0BNB3</accession>
<dbReference type="AlphaFoldDB" id="A0A7J0BNB3"/>
<dbReference type="EMBL" id="BLVO01000016">
    <property type="protein sequence ID" value="GFM35108.1"/>
    <property type="molecule type" value="Genomic_DNA"/>
</dbReference>
<feature type="domain" description="Cysteine-rich CPCC" evidence="1">
    <location>
        <begin position="2"/>
        <end position="69"/>
    </location>
</feature>
<name>A0A7J0BNB3_9BACT</name>
<sequence>MTFDEEVGSSYEICPVCFWQDDCANVHTNIEVISGANGMILLDARRNFLLFGAVKKEFAGVVRRPREDELGDWCLE</sequence>